<dbReference type="Proteomes" id="UP000295468">
    <property type="component" value="Unassembled WGS sequence"/>
</dbReference>
<accession>A0A4R6TMU3</accession>
<dbReference type="PROSITE" id="PS51257">
    <property type="entry name" value="PROKAR_LIPOPROTEIN"/>
    <property type="match status" value="1"/>
</dbReference>
<dbReference type="RefSeq" id="WP_133642593.1">
    <property type="nucleotide sequence ID" value="NZ_SNYI01000001.1"/>
</dbReference>
<dbReference type="OrthoDB" id="1443520at2"/>
<evidence type="ECO:0000313" key="1">
    <source>
        <dbReference type="EMBL" id="TDQ32545.1"/>
    </source>
</evidence>
<comment type="caution">
    <text evidence="1">The sequence shown here is derived from an EMBL/GenBank/DDBJ whole genome shotgun (WGS) entry which is preliminary data.</text>
</comment>
<keyword evidence="2" id="KW-1185">Reference proteome</keyword>
<gene>
    <name evidence="1" type="ORF">CLV82_0374</name>
</gene>
<sequence length="164" mass="19045">MPKILLIFLCLLSLLSCREGEETTLPQREEFTVFSADSLPRVIPVNKEVEGILLNWPEFRELENAFQRVYQAENREDLALNIDELIEKQTALEGADYPPKFDTPKIKSRQKVLKTYILKVKGALIYRQDLVEPTVDMLEAYNAMRSQFEVIVNNKLENELILDE</sequence>
<dbReference type="EMBL" id="SNYI01000001">
    <property type="protein sequence ID" value="TDQ32545.1"/>
    <property type="molecule type" value="Genomic_DNA"/>
</dbReference>
<proteinExistence type="predicted"/>
<name>A0A4R6TMU3_9FLAO</name>
<dbReference type="AlphaFoldDB" id="A0A4R6TMU3"/>
<organism evidence="1 2">
    <name type="scientific">Zeaxanthinibacter enoshimensis</name>
    <dbReference type="NCBI Taxonomy" id="392009"/>
    <lineage>
        <taxon>Bacteria</taxon>
        <taxon>Pseudomonadati</taxon>
        <taxon>Bacteroidota</taxon>
        <taxon>Flavobacteriia</taxon>
        <taxon>Flavobacteriales</taxon>
        <taxon>Flavobacteriaceae</taxon>
        <taxon>Zeaxanthinibacter</taxon>
    </lineage>
</organism>
<reference evidence="1 2" key="1">
    <citation type="submission" date="2019-03" db="EMBL/GenBank/DDBJ databases">
        <title>Genomic Encyclopedia of Archaeal and Bacterial Type Strains, Phase II (KMG-II): from individual species to whole genera.</title>
        <authorList>
            <person name="Goeker M."/>
        </authorList>
    </citation>
    <scope>NUCLEOTIDE SEQUENCE [LARGE SCALE GENOMIC DNA]</scope>
    <source>
        <strain evidence="1 2">DSM 18435</strain>
    </source>
</reference>
<protein>
    <submittedName>
        <fullName evidence="1">Uncharacterized protein</fullName>
    </submittedName>
</protein>
<evidence type="ECO:0000313" key="2">
    <source>
        <dbReference type="Proteomes" id="UP000295468"/>
    </source>
</evidence>